<keyword evidence="2" id="KW-0472">Membrane</keyword>
<name>A0A420FB48_9SPHI</name>
<evidence type="ECO:0000259" key="5">
    <source>
        <dbReference type="Pfam" id="PF14905"/>
    </source>
</evidence>
<dbReference type="InterPro" id="IPR036942">
    <property type="entry name" value="Beta-barrel_TonB_sf"/>
</dbReference>
<evidence type="ECO:0000313" key="6">
    <source>
        <dbReference type="EMBL" id="RKF30198.1"/>
    </source>
</evidence>
<evidence type="ECO:0000313" key="7">
    <source>
        <dbReference type="Proteomes" id="UP000286402"/>
    </source>
</evidence>
<proteinExistence type="predicted"/>
<comment type="subcellular location">
    <subcellularLocation>
        <location evidence="1">Cell outer membrane</location>
    </subcellularLocation>
</comment>
<dbReference type="AlphaFoldDB" id="A0A420FB48"/>
<dbReference type="InterPro" id="IPR041700">
    <property type="entry name" value="OMP_b-brl_3"/>
</dbReference>
<dbReference type="PANTHER" id="PTHR40980:SF4">
    <property type="entry name" value="TONB-DEPENDENT RECEPTOR-LIKE BETA-BARREL DOMAIN-CONTAINING PROTEIN"/>
    <property type="match status" value="1"/>
</dbReference>
<feature type="signal peptide" evidence="4">
    <location>
        <begin position="1"/>
        <end position="22"/>
    </location>
</feature>
<feature type="domain" description="Outer membrane protein beta-barrel" evidence="5">
    <location>
        <begin position="323"/>
        <end position="714"/>
    </location>
</feature>
<evidence type="ECO:0000256" key="2">
    <source>
        <dbReference type="ARBA" id="ARBA00023136"/>
    </source>
</evidence>
<reference evidence="6 7" key="1">
    <citation type="submission" date="2016-07" db="EMBL/GenBank/DDBJ databases">
        <title>Genome analysis of Sphingobacterium siyangense T12B17.</title>
        <authorList>
            <person name="Xu D."/>
            <person name="Su Y."/>
            <person name="Zheng S."/>
        </authorList>
    </citation>
    <scope>NUCLEOTIDE SEQUENCE [LARGE SCALE GENOMIC DNA]</scope>
    <source>
        <strain evidence="6 7">T12B17</strain>
    </source>
</reference>
<dbReference type="PROSITE" id="PS51257">
    <property type="entry name" value="PROKAR_LIPOPROTEIN"/>
    <property type="match status" value="1"/>
</dbReference>
<dbReference type="PANTHER" id="PTHR40980">
    <property type="entry name" value="PLUG DOMAIN-CONTAINING PROTEIN"/>
    <property type="match status" value="1"/>
</dbReference>
<dbReference type="GO" id="GO:0009279">
    <property type="term" value="C:cell outer membrane"/>
    <property type="evidence" value="ECO:0007669"/>
    <property type="project" value="UniProtKB-SubCell"/>
</dbReference>
<keyword evidence="7" id="KW-1185">Reference proteome</keyword>
<dbReference type="RefSeq" id="WP_120336726.1">
    <property type="nucleotide sequence ID" value="NZ_MCAQ01000030.1"/>
</dbReference>
<feature type="chain" id="PRO_5019121867" description="Outer membrane protein beta-barrel domain-containing protein" evidence="4">
    <location>
        <begin position="23"/>
        <end position="741"/>
    </location>
</feature>
<gene>
    <name evidence="6" type="ORF">BCY89_20590</name>
</gene>
<sequence>MIRKLIYLQLATMLFACRTAYGETGCSLQDTTTIKPIRLNEVHVSGRLNPLKIAPGRLTYQVAKGSAGSSGSALELLRRMPGVSILANGKISLNGQAGIQLLVDGKTNFMDGENLINFLASMPAASLDVVELITQPDATMDANGDARFINLKRINRTAPGLSVSLSTNAEQGKYSRTFQNIAVSANTAKLAMSHTYSYGEGTELIDVNSTRYISKEGDRGGNALRLDMDAVRKRNYRNHYYNGTLDYAPNDHVKMGTYVLINNHERTKQEAVRSNFFNSSSQVDSSIATGNVLGHTFRNFSTGAHLTVQFGAGSKWENYLDRQQFNQSETQDQLLDKFGADGSETALQQKLRGETGGKVTITTVQSKYMLDIRPNMTASFGGKLTQVNMRTNSFYQQTHDNSWQERADLTNTFGHEEQLKALFMQTRFSPSDLFQIDVGLRFEAAAFKSRTVHDKDTDFTMLRSYKNLFPNLTATYAMDAEQKLSLNYHRRVNRPNFKDLSPFVEVNDPYLYEKGNSALKPEFVHTMELTWLFKNSYSLQLRYNLRQNAISKSYNLDEQRRTVVMPMNMEHASNVGLRFNAASISPLKKWNIQLNGNLNYTSFEWRTATDVHRNRRLIPSLQVQNTVSLPFKLSLELNGFWNGSTAEGQATMASLWSMNTAVRKTILQDKLTLYIYANDLFRTNRPKIIFSSDAMEGKYRELYDSRAIGINLSYRLHRGMKGNLKSDRTNERLEENSRINY</sequence>
<dbReference type="Proteomes" id="UP000286402">
    <property type="component" value="Unassembled WGS sequence"/>
</dbReference>
<keyword evidence="3" id="KW-0998">Cell outer membrane</keyword>
<evidence type="ECO:0000256" key="1">
    <source>
        <dbReference type="ARBA" id="ARBA00004442"/>
    </source>
</evidence>
<evidence type="ECO:0000256" key="4">
    <source>
        <dbReference type="SAM" id="SignalP"/>
    </source>
</evidence>
<accession>A0A420FB48</accession>
<dbReference type="SUPFAM" id="SSF56935">
    <property type="entry name" value="Porins"/>
    <property type="match status" value="1"/>
</dbReference>
<dbReference type="Gene3D" id="2.40.170.20">
    <property type="entry name" value="TonB-dependent receptor, beta-barrel domain"/>
    <property type="match status" value="1"/>
</dbReference>
<protein>
    <recommendedName>
        <fullName evidence="5">Outer membrane protein beta-barrel domain-containing protein</fullName>
    </recommendedName>
</protein>
<evidence type="ECO:0000256" key="3">
    <source>
        <dbReference type="ARBA" id="ARBA00023237"/>
    </source>
</evidence>
<dbReference type="Pfam" id="PF14905">
    <property type="entry name" value="OMP_b-brl_3"/>
    <property type="match status" value="1"/>
</dbReference>
<dbReference type="EMBL" id="MCAQ01000030">
    <property type="protein sequence ID" value="RKF30198.1"/>
    <property type="molecule type" value="Genomic_DNA"/>
</dbReference>
<keyword evidence="4" id="KW-0732">Signal</keyword>
<organism evidence="6 7">
    <name type="scientific">Sphingobacterium siyangense</name>
    <dbReference type="NCBI Taxonomy" id="459529"/>
    <lineage>
        <taxon>Bacteria</taxon>
        <taxon>Pseudomonadati</taxon>
        <taxon>Bacteroidota</taxon>
        <taxon>Sphingobacteriia</taxon>
        <taxon>Sphingobacteriales</taxon>
        <taxon>Sphingobacteriaceae</taxon>
        <taxon>Sphingobacterium</taxon>
    </lineage>
</organism>
<comment type="caution">
    <text evidence="6">The sequence shown here is derived from an EMBL/GenBank/DDBJ whole genome shotgun (WGS) entry which is preliminary data.</text>
</comment>